<name>A0ABW4YQB4_9BACL</name>
<sequence length="79" mass="9021">MIKQVIEFCASNTHHGTDRVMEKLEDMEQFTVIEYGCLGNCGECYLLPYALVNGTIVSVQNMEQLFDRILAETIEKCKD</sequence>
<comment type="caution">
    <text evidence="1">The sequence shown here is derived from an EMBL/GenBank/DDBJ whole genome shotgun (WGS) entry which is preliminary data.</text>
</comment>
<dbReference type="Proteomes" id="UP001597362">
    <property type="component" value="Unassembled WGS sequence"/>
</dbReference>
<accession>A0ABW4YQB4</accession>
<keyword evidence="2" id="KW-1185">Reference proteome</keyword>
<gene>
    <name evidence="1" type="ORF">ACFSJH_18470</name>
</gene>
<evidence type="ECO:0000313" key="2">
    <source>
        <dbReference type="Proteomes" id="UP001597362"/>
    </source>
</evidence>
<dbReference type="InterPro" id="IPR009910">
    <property type="entry name" value="DUF1450"/>
</dbReference>
<proteinExistence type="predicted"/>
<reference evidence="2" key="1">
    <citation type="journal article" date="2019" name="Int. J. Syst. Evol. Microbiol.">
        <title>The Global Catalogue of Microorganisms (GCM) 10K type strain sequencing project: providing services to taxonomists for standard genome sequencing and annotation.</title>
        <authorList>
            <consortium name="The Broad Institute Genomics Platform"/>
            <consortium name="The Broad Institute Genome Sequencing Center for Infectious Disease"/>
            <person name="Wu L."/>
            <person name="Ma J."/>
        </authorList>
    </citation>
    <scope>NUCLEOTIDE SEQUENCE [LARGE SCALE GENOMIC DNA]</scope>
    <source>
        <strain evidence="2">GH52</strain>
    </source>
</reference>
<protein>
    <submittedName>
        <fullName evidence="1">YuzB family protein</fullName>
    </submittedName>
</protein>
<organism evidence="1 2">
    <name type="scientific">Paenibacillus yanchengensis</name>
    <dbReference type="NCBI Taxonomy" id="2035833"/>
    <lineage>
        <taxon>Bacteria</taxon>
        <taxon>Bacillati</taxon>
        <taxon>Bacillota</taxon>
        <taxon>Bacilli</taxon>
        <taxon>Bacillales</taxon>
        <taxon>Paenibacillaceae</taxon>
        <taxon>Paenibacillus</taxon>
    </lineage>
</organism>
<dbReference type="RefSeq" id="WP_377774964.1">
    <property type="nucleotide sequence ID" value="NZ_JBHUHO010000046.1"/>
</dbReference>
<dbReference type="Pfam" id="PF07293">
    <property type="entry name" value="DUF1450"/>
    <property type="match status" value="1"/>
</dbReference>
<evidence type="ECO:0000313" key="1">
    <source>
        <dbReference type="EMBL" id="MFD2117718.1"/>
    </source>
</evidence>
<dbReference type="EMBL" id="JBHUHO010000046">
    <property type="protein sequence ID" value="MFD2117718.1"/>
    <property type="molecule type" value="Genomic_DNA"/>
</dbReference>